<dbReference type="AlphaFoldDB" id="A0A1H5VU90"/>
<dbReference type="InterPro" id="IPR023153">
    <property type="entry name" value="DarP_sf"/>
</dbReference>
<dbReference type="SMR" id="A0A1H5VU90"/>
<name>A0A1H5VU90_NITMU</name>
<dbReference type="Gene3D" id="1.10.60.30">
    <property type="entry name" value="PSPTO4464-like domains"/>
    <property type="match status" value="2"/>
</dbReference>
<dbReference type="PANTHER" id="PTHR38101">
    <property type="entry name" value="UPF0307 PROTEIN YJGA"/>
    <property type="match status" value="1"/>
</dbReference>
<comment type="function">
    <text evidence="5">Member of a network of 50S ribosomal subunit biogenesis factors which assembles along the 30S-50S interface, preventing incorrect 23S rRNA structures from forming. Promotes peptidyl transferase center (PTC) maturation.</text>
</comment>
<evidence type="ECO:0000256" key="4">
    <source>
        <dbReference type="ARBA" id="ARBA00022884"/>
    </source>
</evidence>
<dbReference type="GO" id="GO:0019843">
    <property type="term" value="F:rRNA binding"/>
    <property type="evidence" value="ECO:0007669"/>
    <property type="project" value="UniProtKB-UniRule"/>
</dbReference>
<dbReference type="GO" id="GO:1902626">
    <property type="term" value="P:assembly of large subunit precursor of preribosome"/>
    <property type="evidence" value="ECO:0007669"/>
    <property type="project" value="UniProtKB-UniRule"/>
</dbReference>
<dbReference type="Proteomes" id="UP000236751">
    <property type="component" value="Unassembled WGS sequence"/>
</dbReference>
<accession>A0A1H5VU90</accession>
<evidence type="ECO:0000256" key="2">
    <source>
        <dbReference type="ARBA" id="ARBA00022517"/>
    </source>
</evidence>
<evidence type="ECO:0000256" key="5">
    <source>
        <dbReference type="HAMAP-Rule" id="MF_00765"/>
    </source>
</evidence>
<keyword evidence="1 5" id="KW-0963">Cytoplasm</keyword>
<dbReference type="EMBL" id="FNVK01000014">
    <property type="protein sequence ID" value="SEF90127.1"/>
    <property type="molecule type" value="Genomic_DNA"/>
</dbReference>
<protein>
    <recommendedName>
        <fullName evidence="5">Dual-action ribosomal maturation protein DarP</fullName>
    </recommendedName>
    <alternativeName>
        <fullName evidence="5">Large ribosomal subunit assembly factor DarP</fullName>
    </alternativeName>
</protein>
<dbReference type="GO" id="GO:0005829">
    <property type="term" value="C:cytosol"/>
    <property type="evidence" value="ECO:0007669"/>
    <property type="project" value="TreeGrafter"/>
</dbReference>
<dbReference type="NCBIfam" id="NF003593">
    <property type="entry name" value="PRK05255.1-1"/>
    <property type="match status" value="1"/>
</dbReference>
<keyword evidence="3 5" id="KW-0699">rRNA-binding</keyword>
<dbReference type="CDD" id="cd16331">
    <property type="entry name" value="YjgA-like"/>
    <property type="match status" value="1"/>
</dbReference>
<comment type="subcellular location">
    <subcellularLocation>
        <location evidence="5">Cytoplasm</location>
    </subcellularLocation>
    <text evidence="5">Associates with late stage pre-50S ribosomal subunits.</text>
</comment>
<evidence type="ECO:0000313" key="7">
    <source>
        <dbReference type="EMBL" id="SEF90127.1"/>
    </source>
</evidence>
<evidence type="ECO:0000256" key="1">
    <source>
        <dbReference type="ARBA" id="ARBA00022490"/>
    </source>
</evidence>
<proteinExistence type="inferred from homology"/>
<evidence type="ECO:0000256" key="3">
    <source>
        <dbReference type="ARBA" id="ARBA00022730"/>
    </source>
</evidence>
<keyword evidence="2 5" id="KW-0690">Ribosome biogenesis</keyword>
<dbReference type="PANTHER" id="PTHR38101:SF1">
    <property type="entry name" value="UPF0307 PROTEIN YJGA"/>
    <property type="match status" value="1"/>
</dbReference>
<dbReference type="RefSeq" id="WP_011381704.1">
    <property type="nucleotide sequence ID" value="NC_007614.1"/>
</dbReference>
<evidence type="ECO:0000256" key="6">
    <source>
        <dbReference type="SAM" id="MobiDB-lite"/>
    </source>
</evidence>
<reference evidence="7 8" key="1">
    <citation type="submission" date="2016-10" db="EMBL/GenBank/DDBJ databases">
        <authorList>
            <person name="de Groot N.N."/>
        </authorList>
    </citation>
    <scope>NUCLEOTIDE SEQUENCE [LARGE SCALE GENOMIC DNA]</scope>
    <source>
        <strain evidence="7 8">Nl13</strain>
    </source>
</reference>
<gene>
    <name evidence="5" type="primary">darP</name>
    <name evidence="7" type="ORF">SAMN05216403_1149</name>
</gene>
<dbReference type="HAMAP" id="MF_00765">
    <property type="entry name" value="DarP"/>
    <property type="match status" value="1"/>
</dbReference>
<comment type="similarity">
    <text evidence="5">Belongs to the DarP family.</text>
</comment>
<evidence type="ECO:0000313" key="8">
    <source>
        <dbReference type="Proteomes" id="UP000236751"/>
    </source>
</evidence>
<dbReference type="OrthoDB" id="5293604at2"/>
<dbReference type="GO" id="GO:0043022">
    <property type="term" value="F:ribosome binding"/>
    <property type="evidence" value="ECO:0007669"/>
    <property type="project" value="UniProtKB-UniRule"/>
</dbReference>
<organism evidence="7 8">
    <name type="scientific">Nitrosospira multiformis (strain ATCC 25196 / NCIMB 11849 / C 71)</name>
    <dbReference type="NCBI Taxonomy" id="323848"/>
    <lineage>
        <taxon>Bacteria</taxon>
        <taxon>Pseudomonadati</taxon>
        <taxon>Pseudomonadota</taxon>
        <taxon>Betaproteobacteria</taxon>
        <taxon>Nitrosomonadales</taxon>
        <taxon>Nitrosomonadaceae</taxon>
        <taxon>Nitrosospira</taxon>
    </lineage>
</organism>
<dbReference type="PIRSF" id="PIRSF016183">
    <property type="entry name" value="UCP016183"/>
    <property type="match status" value="1"/>
</dbReference>
<dbReference type="KEGG" id="nmu:Nmul_A2414"/>
<sequence length="182" mass="20858">MEENLADNSEREARPSKTKRKKEMHALQNIGESLVRLDSRRLIELGLPDTLMEAVLEAKRMSKHGALRRQMQLIGKLMRDVDAEPIRKKLDLWGNSSAESTARLHQLERWRERLMADQQMQALSELGQKYPDADLQRLRALARNAVKEKLANKPPKSFRALFQELQKIIPAATGERPGEGID</sequence>
<dbReference type="SUPFAM" id="SSF158710">
    <property type="entry name" value="PSPTO4464-like"/>
    <property type="match status" value="1"/>
</dbReference>
<dbReference type="InterPro" id="IPR006839">
    <property type="entry name" value="DarP"/>
</dbReference>
<dbReference type="Pfam" id="PF04751">
    <property type="entry name" value="DarP"/>
    <property type="match status" value="1"/>
</dbReference>
<keyword evidence="4 5" id="KW-0694">RNA-binding</keyword>
<feature type="region of interest" description="Disordered" evidence="6">
    <location>
        <begin position="1"/>
        <end position="25"/>
    </location>
</feature>